<accession>A0AAW1V669</accession>
<proteinExistence type="predicted"/>
<gene>
    <name evidence="1" type="ORF">WA026_000767</name>
</gene>
<name>A0AAW1V669_9CUCU</name>
<sequence length="73" mass="8213">MMVYPEGRQVAAENCLFRSTGRDCEVENLTGRKVFRTGKRANNSFPFTCYTLPSGVVKGHADCGRQRIIYVPI</sequence>
<dbReference type="EMBL" id="JARQZJ010000121">
    <property type="protein sequence ID" value="KAK9888516.1"/>
    <property type="molecule type" value="Genomic_DNA"/>
</dbReference>
<dbReference type="Proteomes" id="UP001431783">
    <property type="component" value="Unassembled WGS sequence"/>
</dbReference>
<comment type="caution">
    <text evidence="1">The sequence shown here is derived from an EMBL/GenBank/DDBJ whole genome shotgun (WGS) entry which is preliminary data.</text>
</comment>
<evidence type="ECO:0000313" key="1">
    <source>
        <dbReference type="EMBL" id="KAK9888516.1"/>
    </source>
</evidence>
<keyword evidence="2" id="KW-1185">Reference proteome</keyword>
<dbReference type="AlphaFoldDB" id="A0AAW1V669"/>
<evidence type="ECO:0000313" key="2">
    <source>
        <dbReference type="Proteomes" id="UP001431783"/>
    </source>
</evidence>
<organism evidence="1 2">
    <name type="scientific">Henosepilachna vigintioctopunctata</name>
    <dbReference type="NCBI Taxonomy" id="420089"/>
    <lineage>
        <taxon>Eukaryota</taxon>
        <taxon>Metazoa</taxon>
        <taxon>Ecdysozoa</taxon>
        <taxon>Arthropoda</taxon>
        <taxon>Hexapoda</taxon>
        <taxon>Insecta</taxon>
        <taxon>Pterygota</taxon>
        <taxon>Neoptera</taxon>
        <taxon>Endopterygota</taxon>
        <taxon>Coleoptera</taxon>
        <taxon>Polyphaga</taxon>
        <taxon>Cucujiformia</taxon>
        <taxon>Coccinelloidea</taxon>
        <taxon>Coccinellidae</taxon>
        <taxon>Epilachninae</taxon>
        <taxon>Epilachnini</taxon>
        <taxon>Henosepilachna</taxon>
    </lineage>
</organism>
<protein>
    <submittedName>
        <fullName evidence="1">Uncharacterized protein</fullName>
    </submittedName>
</protein>
<reference evidence="1 2" key="1">
    <citation type="submission" date="2023-03" db="EMBL/GenBank/DDBJ databases">
        <title>Genome insight into feeding habits of ladybird beetles.</title>
        <authorList>
            <person name="Li H.-S."/>
            <person name="Huang Y.-H."/>
            <person name="Pang H."/>
        </authorList>
    </citation>
    <scope>NUCLEOTIDE SEQUENCE [LARGE SCALE GENOMIC DNA]</scope>
    <source>
        <strain evidence="1">SYSU_2023b</strain>
        <tissue evidence="1">Whole body</tissue>
    </source>
</reference>